<dbReference type="GO" id="GO:0016020">
    <property type="term" value="C:membrane"/>
    <property type="evidence" value="ECO:0007669"/>
    <property type="project" value="UniProtKB-SubCell"/>
</dbReference>
<dbReference type="InterPro" id="IPR023353">
    <property type="entry name" value="LemA-like_dom_sf"/>
</dbReference>
<evidence type="ECO:0000256" key="3">
    <source>
        <dbReference type="ARBA" id="ARBA00022692"/>
    </source>
</evidence>
<evidence type="ECO:0000256" key="2">
    <source>
        <dbReference type="ARBA" id="ARBA00008854"/>
    </source>
</evidence>
<dbReference type="Pfam" id="PF04011">
    <property type="entry name" value="LemA"/>
    <property type="match status" value="1"/>
</dbReference>
<dbReference type="Proteomes" id="UP000037267">
    <property type="component" value="Unassembled WGS sequence"/>
</dbReference>
<keyword evidence="3" id="KW-0812">Transmembrane</keyword>
<sequence length="187" mass="21212">MKKGTLSLIIILGLIAVLGFTLVGSYNNLVKLDEETNAKWAQVENQLKRRADLIPNLVNTVKGFAKQEQDVLVGVTKARSGIVEAKNPQEYARANEQLNTALSKLNVVVEKYPELKSNENFIRLQDELAGTENRLAVSRMDYNESAKIFNGKVRRFPTNIFAGMFGFEKKQYFEINQEDKKLPEVKF</sequence>
<keyword evidence="5" id="KW-0472">Membrane</keyword>
<protein>
    <submittedName>
        <fullName evidence="6">LemA family protein</fullName>
    </submittedName>
</protein>
<evidence type="ECO:0000313" key="6">
    <source>
        <dbReference type="EMBL" id="KNF09537.1"/>
    </source>
</evidence>
<name>A0A0L0WDI7_GOTPU</name>
<keyword evidence="7" id="KW-1185">Reference proteome</keyword>
<dbReference type="PANTHER" id="PTHR34478">
    <property type="entry name" value="PROTEIN LEMA"/>
    <property type="match status" value="1"/>
</dbReference>
<comment type="similarity">
    <text evidence="2">Belongs to the LemA family.</text>
</comment>
<dbReference type="SUPFAM" id="SSF140478">
    <property type="entry name" value="LemA-like"/>
    <property type="match status" value="1"/>
</dbReference>
<dbReference type="InterPro" id="IPR007156">
    <property type="entry name" value="MamQ_LemA"/>
</dbReference>
<evidence type="ECO:0000256" key="4">
    <source>
        <dbReference type="ARBA" id="ARBA00022989"/>
    </source>
</evidence>
<dbReference type="EMBL" id="LGSS01000003">
    <property type="protein sequence ID" value="KNF09537.1"/>
    <property type="molecule type" value="Genomic_DNA"/>
</dbReference>
<comment type="caution">
    <text evidence="6">The sequence shown here is derived from an EMBL/GenBank/DDBJ whole genome shotgun (WGS) entry which is preliminary data.</text>
</comment>
<reference evidence="7" key="1">
    <citation type="submission" date="2015-07" db="EMBL/GenBank/DDBJ databases">
        <title>Draft genome sequence of the purine-degrading Gottschalkia purinilyticum DSM 1384 (formerly Clostridium purinilyticum).</title>
        <authorList>
            <person name="Poehlein A."/>
            <person name="Schiel-Bengelsdorf B."/>
            <person name="Bengelsdorf F.R."/>
            <person name="Daniel R."/>
            <person name="Duerre P."/>
        </authorList>
    </citation>
    <scope>NUCLEOTIDE SEQUENCE [LARGE SCALE GENOMIC DNA]</scope>
    <source>
        <strain evidence="7">DSM 1384</strain>
    </source>
</reference>
<comment type="subcellular location">
    <subcellularLocation>
        <location evidence="1">Membrane</location>
        <topology evidence="1">Single-pass membrane protein</topology>
    </subcellularLocation>
</comment>
<keyword evidence="4" id="KW-1133">Transmembrane helix</keyword>
<proteinExistence type="inferred from homology"/>
<accession>A0A0L0WDI7</accession>
<dbReference type="PANTHER" id="PTHR34478:SF2">
    <property type="entry name" value="MEMBRANE PROTEIN"/>
    <property type="match status" value="1"/>
</dbReference>
<organism evidence="6 7">
    <name type="scientific">Gottschalkia purinilytica</name>
    <name type="common">Clostridium purinilyticum</name>
    <dbReference type="NCBI Taxonomy" id="1503"/>
    <lineage>
        <taxon>Bacteria</taxon>
        <taxon>Bacillati</taxon>
        <taxon>Bacillota</taxon>
        <taxon>Tissierellia</taxon>
        <taxon>Tissierellales</taxon>
        <taxon>Gottschalkiaceae</taxon>
        <taxon>Gottschalkia</taxon>
    </lineage>
</organism>
<dbReference type="PATRIC" id="fig|1503.3.peg.2186"/>
<evidence type="ECO:0000256" key="1">
    <source>
        <dbReference type="ARBA" id="ARBA00004167"/>
    </source>
</evidence>
<gene>
    <name evidence="6" type="ORF">CLPU_3c03170</name>
</gene>
<dbReference type="STRING" id="1503.CLPU_3c03170"/>
<evidence type="ECO:0000256" key="5">
    <source>
        <dbReference type="ARBA" id="ARBA00023136"/>
    </source>
</evidence>
<evidence type="ECO:0000313" key="7">
    <source>
        <dbReference type="Proteomes" id="UP000037267"/>
    </source>
</evidence>
<dbReference type="Gene3D" id="1.20.1440.20">
    <property type="entry name" value="LemA-like domain"/>
    <property type="match status" value="1"/>
</dbReference>
<dbReference type="OrthoDB" id="9804152at2"/>
<dbReference type="AlphaFoldDB" id="A0A0L0WDI7"/>